<accession>A0ABS2L431</accession>
<evidence type="ECO:0000313" key="2">
    <source>
        <dbReference type="EMBL" id="MBM7471500.1"/>
    </source>
</evidence>
<gene>
    <name evidence="2" type="ORF">JOE66_001134</name>
</gene>
<feature type="transmembrane region" description="Helical" evidence="1">
    <location>
        <begin position="117"/>
        <end position="140"/>
    </location>
</feature>
<dbReference type="EMBL" id="JAFBBU010000001">
    <property type="protein sequence ID" value="MBM7471500.1"/>
    <property type="molecule type" value="Genomic_DNA"/>
</dbReference>
<evidence type="ECO:0000256" key="1">
    <source>
        <dbReference type="SAM" id="Phobius"/>
    </source>
</evidence>
<sequence length="389" mass="39803">MTDGFATRRERREAEAAAAALGQLLSTTPDSTDTPVVAHHVVVPTAPVVQIATVAPIGLGVPVTRAETVSPSVHVSSSTPVAARVTANKVSVTKSGVTRPSVTKPSIKRPTVTKRSLVSAVVMTFAAALIATMSLPAYAFTTNGAFDPYEGAASLTAGQQSMESGAGSSLIISRDNYQAPSQEELKAKKAAEAAAAAAKLAATLQLSSTGAVTASAYPAVVSPEVQALASYLMAAVASGKLVGSRPDHIKEIGYLASGQAVANCGVDFRVLQTIKVAVDNFDKVGVSDINRLCTGQIEGAGTNSPHYRSGGGHALDFYILNGHSLTGGDSDSMKLLRLLDPLVPANTNVGQAGCRSSGSGFVNISEFADSCSHLHIDFISARGAQLSGV</sequence>
<proteinExistence type="predicted"/>
<evidence type="ECO:0000313" key="3">
    <source>
        <dbReference type="Proteomes" id="UP000776164"/>
    </source>
</evidence>
<protein>
    <recommendedName>
        <fullName evidence="4">Extensin-like C-terminal domain-containing protein</fullName>
    </recommendedName>
</protein>
<keyword evidence="3" id="KW-1185">Reference proteome</keyword>
<dbReference type="RefSeq" id="WP_205107538.1">
    <property type="nucleotide sequence ID" value="NZ_BAAAHT010000013.1"/>
</dbReference>
<keyword evidence="1" id="KW-0472">Membrane</keyword>
<dbReference type="Proteomes" id="UP000776164">
    <property type="component" value="Unassembled WGS sequence"/>
</dbReference>
<organism evidence="2 3">
    <name type="scientific">Subtercola frigoramans</name>
    <dbReference type="NCBI Taxonomy" id="120298"/>
    <lineage>
        <taxon>Bacteria</taxon>
        <taxon>Bacillati</taxon>
        <taxon>Actinomycetota</taxon>
        <taxon>Actinomycetes</taxon>
        <taxon>Micrococcales</taxon>
        <taxon>Microbacteriaceae</taxon>
        <taxon>Subtercola</taxon>
    </lineage>
</organism>
<comment type="caution">
    <text evidence="2">The sequence shown here is derived from an EMBL/GenBank/DDBJ whole genome shotgun (WGS) entry which is preliminary data.</text>
</comment>
<name>A0ABS2L431_9MICO</name>
<reference evidence="2 3" key="1">
    <citation type="submission" date="2021-01" db="EMBL/GenBank/DDBJ databases">
        <title>Sequencing the genomes of 1000 actinobacteria strains.</title>
        <authorList>
            <person name="Klenk H.-P."/>
        </authorList>
    </citation>
    <scope>NUCLEOTIDE SEQUENCE [LARGE SCALE GENOMIC DNA]</scope>
    <source>
        <strain evidence="2 3">DSM 13057</strain>
    </source>
</reference>
<keyword evidence="1" id="KW-1133">Transmembrane helix</keyword>
<keyword evidence="1" id="KW-0812">Transmembrane</keyword>
<evidence type="ECO:0008006" key="4">
    <source>
        <dbReference type="Google" id="ProtNLM"/>
    </source>
</evidence>